<sequence>MSIDQGGPKRYALGVDFGTSNTVAVARWPDGRARPILVDGSPLLPSAVFADSDGTLLVGRDAVHSARLEPARFEPNPKRRVDDGLILLGEREFEIVEVISAVLARVAEEWHRAVGPYRPDVTLTCPAAWGATRRTLLAEAAARAGLEGARLVAEPVAAATYFAEVLGRDVPIGSVVVVHDFGAGTFDASVVARTSSGFEVLAVDGRDDLGGLDVDAAIVEHLRTDDWARLMTPATVEERRARRQLWDDVRIAKERLSRAQSADFVVPLLDVEAHLTREELETVARPVLEQTVQVTQTILRWADLPDGRLAGVFLVGGASRIPLVATLLHRALGDPPVVIEQPELVVAEGSILAGAALLTTEPAAPGPTEEMRLPSKYLPARASADVSPVAVVTAERPTVIGPRPIDDRPAAQIDSDDRATVLASRAELGLAEGADHGFSGLEDRPTVIGGRPATTPVRVVPSEQGPEAERISGALNPVDASNPAGASSPVEAPDEVAAARAAEPAALPKRQPNSPNLPKRQSHPENLPPGPESLEYPEREKAKPDDDTPSHLRPPVDPWPDAVDNWRPDPEATVATSPSGIANNPTEYDNRGSTAPVRQSGPPPRQTRPASPVVAHARPVSPAVGSARPVSPPARAVVTPSQPASSHQVMPEPARVRRPRRRGRLRRAIQILLSIVVMITVPIAALVLAYGYGNAEPIEQDAINVFQDILELIGLA</sequence>
<dbReference type="InterPro" id="IPR018181">
    <property type="entry name" value="Heat_shock_70_CS"/>
</dbReference>
<evidence type="ECO:0000256" key="4">
    <source>
        <dbReference type="ARBA" id="ARBA00023016"/>
    </source>
</evidence>
<evidence type="ECO:0000256" key="6">
    <source>
        <dbReference type="SAM" id="MobiDB-lite"/>
    </source>
</evidence>
<feature type="compositionally biased region" description="Low complexity" evidence="6">
    <location>
        <begin position="489"/>
        <end position="506"/>
    </location>
</feature>
<keyword evidence="7" id="KW-0472">Membrane</keyword>
<dbReference type="Gene3D" id="3.30.420.40">
    <property type="match status" value="2"/>
</dbReference>
<keyword evidence="7" id="KW-0812">Transmembrane</keyword>
<feature type="transmembrane region" description="Helical" evidence="7">
    <location>
        <begin position="668"/>
        <end position="692"/>
    </location>
</feature>
<evidence type="ECO:0000256" key="7">
    <source>
        <dbReference type="SAM" id="Phobius"/>
    </source>
</evidence>
<feature type="compositionally biased region" description="Basic and acidic residues" evidence="6">
    <location>
        <begin position="536"/>
        <end position="550"/>
    </location>
</feature>
<accession>A0ABQ3X5Q6</accession>
<evidence type="ECO:0008006" key="10">
    <source>
        <dbReference type="Google" id="ProtNLM"/>
    </source>
</evidence>
<dbReference type="EMBL" id="BOMG01000034">
    <property type="protein sequence ID" value="GID53847.1"/>
    <property type="molecule type" value="Genomic_DNA"/>
</dbReference>
<dbReference type="PRINTS" id="PR00301">
    <property type="entry name" value="HEATSHOCK70"/>
</dbReference>
<keyword evidence="4" id="KW-0346">Stress response</keyword>
<proteinExistence type="inferred from homology"/>
<dbReference type="PROSITE" id="PS01036">
    <property type="entry name" value="HSP70_3"/>
    <property type="match status" value="1"/>
</dbReference>
<feature type="region of interest" description="Disordered" evidence="6">
    <location>
        <begin position="435"/>
        <end position="659"/>
    </location>
</feature>
<feature type="compositionally biased region" description="Polar residues" evidence="6">
    <location>
        <begin position="574"/>
        <end position="597"/>
    </location>
</feature>
<keyword evidence="9" id="KW-1185">Reference proteome</keyword>
<evidence type="ECO:0000313" key="9">
    <source>
        <dbReference type="Proteomes" id="UP000612282"/>
    </source>
</evidence>
<dbReference type="RefSeq" id="WP_239145066.1">
    <property type="nucleotide sequence ID" value="NZ_BAAAQE010000088.1"/>
</dbReference>
<name>A0ABQ3X5Q6_9ACTN</name>
<dbReference type="SUPFAM" id="SSF53067">
    <property type="entry name" value="Actin-like ATPase domain"/>
    <property type="match status" value="2"/>
</dbReference>
<keyword evidence="2" id="KW-0547">Nucleotide-binding</keyword>
<dbReference type="PANTHER" id="PTHR45639">
    <property type="entry name" value="HSC70CB, ISOFORM G-RELATED"/>
    <property type="match status" value="1"/>
</dbReference>
<organism evidence="8 9">
    <name type="scientific">Actinoplanes couchii</name>
    <dbReference type="NCBI Taxonomy" id="403638"/>
    <lineage>
        <taxon>Bacteria</taxon>
        <taxon>Bacillati</taxon>
        <taxon>Actinomycetota</taxon>
        <taxon>Actinomycetes</taxon>
        <taxon>Micromonosporales</taxon>
        <taxon>Micromonosporaceae</taxon>
        <taxon>Actinoplanes</taxon>
    </lineage>
</organism>
<evidence type="ECO:0000256" key="2">
    <source>
        <dbReference type="ARBA" id="ARBA00022741"/>
    </source>
</evidence>
<keyword evidence="3" id="KW-0067">ATP-binding</keyword>
<dbReference type="InterPro" id="IPR043129">
    <property type="entry name" value="ATPase_NBD"/>
</dbReference>
<dbReference type="Pfam" id="PF00012">
    <property type="entry name" value="HSP70"/>
    <property type="match status" value="1"/>
</dbReference>
<keyword evidence="5" id="KW-0143">Chaperone</keyword>
<gene>
    <name evidence="8" type="ORF">Aco03nite_022510</name>
</gene>
<dbReference type="InterPro" id="IPR013126">
    <property type="entry name" value="Hsp_70_fam"/>
</dbReference>
<comment type="caution">
    <text evidence="8">The sequence shown here is derived from an EMBL/GenBank/DDBJ whole genome shotgun (WGS) entry which is preliminary data.</text>
</comment>
<reference evidence="8 9" key="1">
    <citation type="submission" date="2021-01" db="EMBL/GenBank/DDBJ databases">
        <title>Whole genome shotgun sequence of Actinoplanes couchii NBRC 106145.</title>
        <authorList>
            <person name="Komaki H."/>
            <person name="Tamura T."/>
        </authorList>
    </citation>
    <scope>NUCLEOTIDE SEQUENCE [LARGE SCALE GENOMIC DNA]</scope>
    <source>
        <strain evidence="8 9">NBRC 106145</strain>
    </source>
</reference>
<evidence type="ECO:0000256" key="3">
    <source>
        <dbReference type="ARBA" id="ARBA00022840"/>
    </source>
</evidence>
<protein>
    <recommendedName>
        <fullName evidence="10">Heat shock protein 70</fullName>
    </recommendedName>
</protein>
<comment type="similarity">
    <text evidence="1">Belongs to the heat shock protein 70 family.</text>
</comment>
<feature type="compositionally biased region" description="Polar residues" evidence="6">
    <location>
        <begin position="639"/>
        <end position="648"/>
    </location>
</feature>
<evidence type="ECO:0000256" key="1">
    <source>
        <dbReference type="ARBA" id="ARBA00007381"/>
    </source>
</evidence>
<keyword evidence="7" id="KW-1133">Transmembrane helix</keyword>
<dbReference type="Proteomes" id="UP000612282">
    <property type="component" value="Unassembled WGS sequence"/>
</dbReference>
<dbReference type="Gene3D" id="3.90.640.10">
    <property type="entry name" value="Actin, Chain A, domain 4"/>
    <property type="match status" value="1"/>
</dbReference>
<evidence type="ECO:0000313" key="8">
    <source>
        <dbReference type="EMBL" id="GID53847.1"/>
    </source>
</evidence>
<evidence type="ECO:0000256" key="5">
    <source>
        <dbReference type="ARBA" id="ARBA00023186"/>
    </source>
</evidence>